<dbReference type="SUPFAM" id="SSF52518">
    <property type="entry name" value="Thiamin diphosphate-binding fold (THDP-binding)"/>
    <property type="match status" value="2"/>
</dbReference>
<dbReference type="SUPFAM" id="SSF52922">
    <property type="entry name" value="TK C-terminal domain-like"/>
    <property type="match status" value="1"/>
</dbReference>
<feature type="site" description="Important for catalytic activity" evidence="17">
    <location>
        <position position="26"/>
    </location>
</feature>
<protein>
    <recommendedName>
        <fullName evidence="5 12">Transketolase</fullName>
        <ecNumber evidence="5 12">2.2.1.1</ecNumber>
    </recommendedName>
</protein>
<feature type="binding site" evidence="15">
    <location>
        <begin position="114"/>
        <end position="116"/>
    </location>
    <ligand>
        <name>thiamine diphosphate</name>
        <dbReference type="ChEBI" id="CHEBI:58937"/>
    </ligand>
</feature>
<dbReference type="EMBL" id="CP073754">
    <property type="protein sequence ID" value="QWF71283.1"/>
    <property type="molecule type" value="Genomic_DNA"/>
</dbReference>
<dbReference type="GO" id="GO:0004802">
    <property type="term" value="F:transketolase activity"/>
    <property type="evidence" value="ECO:0007669"/>
    <property type="project" value="UniProtKB-UniRule"/>
</dbReference>
<comment type="catalytic activity">
    <reaction evidence="11 18">
        <text>D-sedoheptulose 7-phosphate + D-glyceraldehyde 3-phosphate = aldehydo-D-ribose 5-phosphate + D-xylulose 5-phosphate</text>
        <dbReference type="Rhea" id="RHEA:10508"/>
        <dbReference type="ChEBI" id="CHEBI:57483"/>
        <dbReference type="ChEBI" id="CHEBI:57737"/>
        <dbReference type="ChEBI" id="CHEBI:58273"/>
        <dbReference type="ChEBI" id="CHEBI:59776"/>
        <dbReference type="EC" id="2.2.1.1"/>
    </reaction>
</comment>
<feature type="site" description="Important for catalytic activity" evidence="17">
    <location>
        <position position="267"/>
    </location>
</feature>
<evidence type="ECO:0000256" key="9">
    <source>
        <dbReference type="ARBA" id="ARBA00022842"/>
    </source>
</evidence>
<evidence type="ECO:0000256" key="17">
    <source>
        <dbReference type="PIRSR" id="PIRSR605478-5"/>
    </source>
</evidence>
<evidence type="ECO:0000256" key="3">
    <source>
        <dbReference type="ARBA" id="ARBA00007131"/>
    </source>
</evidence>
<evidence type="ECO:0000256" key="8">
    <source>
        <dbReference type="ARBA" id="ARBA00022837"/>
    </source>
</evidence>
<gene>
    <name evidence="21" type="primary">tkt</name>
    <name evidence="21" type="ORF">KEF85_01970</name>
    <name evidence="20" type="ORF">KEF85_12795</name>
</gene>
<evidence type="ECO:0000256" key="6">
    <source>
        <dbReference type="ARBA" id="ARBA00022679"/>
    </source>
</evidence>
<dbReference type="Gene3D" id="3.40.50.920">
    <property type="match status" value="1"/>
</dbReference>
<reference evidence="21" key="1">
    <citation type="submission" date="2021-04" db="EMBL/GenBank/DDBJ databases">
        <title>Draft genome sequence data of methanotrophic Methylovulum sp. strain S1L and Methylomonas sp. strain S2AM isolated from boreal lake water columns.</title>
        <authorList>
            <person name="Rissanen A.J."/>
            <person name="Mangayil R."/>
            <person name="Svenning M.M."/>
            <person name="Khanongnuch R."/>
        </authorList>
    </citation>
    <scope>NUCLEOTIDE SEQUENCE</scope>
    <source>
        <strain evidence="21">S2AM</strain>
    </source>
</reference>
<keyword evidence="10 15" id="KW-0786">Thiamine pyrophosphate</keyword>
<feature type="binding site" evidence="14">
    <location>
        <position position="26"/>
    </location>
    <ligand>
        <name>substrate</name>
    </ligand>
</feature>
<dbReference type="PROSITE" id="PS00801">
    <property type="entry name" value="TRANSKETOLASE_1"/>
    <property type="match status" value="1"/>
</dbReference>
<sequence>MPSRRDLANAIRALSMDAVQKANSGHPGAPMGMADIAEVLWNDFLHHNPANPKWPDRDRFILSNGHGSMLLYSLLHLSGYDLPIEELKNFRQLHSRTAGHPEYGYAPGVETTTGPLGQGITNAVGFALAERTLGGQFNKPGHEIVDHYTYVFLGDGCLMEGISHEAASLAGSLGLGKLIAIYDDNNISIDGEVRGHGNVSGWFLDNTPKRFEAYGWHVIPKVDGHDAAAIQAAIAEARQVTDRPSIICAQTIIGWGSPNKEGKEDCHGAALGEAEVAATRERIGWPYPAFEIPADIKSGWDANNKGARLESEWNEKFEKYRAAYPELAAEFERRIVGQLPSDWTEKANAFIAAVDAKAETIATRKASQNSLNGFGPLLPELLGGSADLAGSNLTLWSGCKDVNVDGYNGNYIYYGVREFGMSAIMNGLVLHGGFKPYGATFLMFSEYARNALRMAALMKIPTIFVYTHDSIGLGEDGPTHQPVEQTATLRLIPNMQVWRPCDAVESAVSWKAALERQDGPSTLIFSRQNLPHIPRTAAQIEAISKGGYILKDSAGTPDAIIIATGSEVELAVKAAEALTAKGKNIRVVSLPSTNVFEAQDQAYRDSVLPPSISKRVVVEAGVTDTWWKYAGSNGKVVGLDRFGESAPAPLLFKEFGFTVENVVANVEAVL</sequence>
<evidence type="ECO:0000256" key="4">
    <source>
        <dbReference type="ARBA" id="ARBA00011738"/>
    </source>
</evidence>
<feature type="binding site" evidence="14">
    <location>
        <position position="480"/>
    </location>
    <ligand>
        <name>substrate</name>
    </ligand>
</feature>
<feature type="binding site" evidence="14">
    <location>
        <position position="527"/>
    </location>
    <ligand>
        <name>substrate</name>
    </ligand>
</feature>
<feature type="binding site" evidence="14">
    <location>
        <position position="476"/>
    </location>
    <ligand>
        <name>substrate</name>
    </ligand>
</feature>
<evidence type="ECO:0000256" key="7">
    <source>
        <dbReference type="ARBA" id="ARBA00022723"/>
    </source>
</evidence>
<dbReference type="InterPro" id="IPR033247">
    <property type="entry name" value="Transketolase_fam"/>
</dbReference>
<name>A0A975RAF6_9GAMM</name>
<dbReference type="Gene3D" id="3.40.50.970">
    <property type="match status" value="2"/>
</dbReference>
<feature type="binding site" evidence="14">
    <location>
        <position position="267"/>
    </location>
    <ligand>
        <name>substrate</name>
    </ligand>
</feature>
<dbReference type="PANTHER" id="PTHR43522:SF2">
    <property type="entry name" value="TRANSKETOLASE 1-RELATED"/>
    <property type="match status" value="1"/>
</dbReference>
<feature type="binding site" evidence="14">
    <location>
        <position position="364"/>
    </location>
    <ligand>
        <name>substrate</name>
    </ligand>
</feature>
<evidence type="ECO:0000256" key="15">
    <source>
        <dbReference type="PIRSR" id="PIRSR605478-3"/>
    </source>
</evidence>
<evidence type="ECO:0000256" key="18">
    <source>
        <dbReference type="RuleBase" id="RU004996"/>
    </source>
</evidence>
<keyword evidence="8 18" id="KW-0106">Calcium</keyword>
<dbReference type="EC" id="2.2.1.1" evidence="5 12"/>
<dbReference type="GO" id="GO:0046872">
    <property type="term" value="F:metal ion binding"/>
    <property type="evidence" value="ECO:0007669"/>
    <property type="project" value="UniProtKB-KW"/>
</dbReference>
<comment type="cofactor">
    <cofactor evidence="15">
        <name>thiamine diphosphate</name>
        <dbReference type="ChEBI" id="CHEBI:58937"/>
    </cofactor>
    <text evidence="15">Binds 1 thiamine pyrophosphate per subunit. During the reaction, the substrate forms a covalent intermediate with the cofactor.</text>
</comment>
<comment type="subunit">
    <text evidence="4 18">Homodimer.</text>
</comment>
<comment type="cofactor">
    <cofactor evidence="16">
        <name>Mg(2+)</name>
        <dbReference type="ChEBI" id="CHEBI:18420"/>
    </cofactor>
    <text evidence="16">Binds 1 Mg(2+) ion per subunit. Can also utilize other divalent metal cations, such as Ca(2+), Mn(2+) and Co(2+).</text>
</comment>
<dbReference type="FunFam" id="3.40.50.970:FF:000003">
    <property type="entry name" value="Transketolase"/>
    <property type="match status" value="1"/>
</dbReference>
<feature type="binding site" evidence="16">
    <location>
        <position position="185"/>
    </location>
    <ligand>
        <name>Mg(2+)</name>
        <dbReference type="ChEBI" id="CHEBI:18420"/>
    </ligand>
</feature>
<dbReference type="InterPro" id="IPR009014">
    <property type="entry name" value="Transketo_C/PFOR_II"/>
</dbReference>
<dbReference type="CDD" id="cd02012">
    <property type="entry name" value="TPP_TK"/>
    <property type="match status" value="1"/>
</dbReference>
<dbReference type="Pfam" id="PF02779">
    <property type="entry name" value="Transket_pyr"/>
    <property type="match status" value="1"/>
</dbReference>
<dbReference type="GO" id="GO:0009052">
    <property type="term" value="P:pentose-phosphate shunt, non-oxidative branch"/>
    <property type="evidence" value="ECO:0007669"/>
    <property type="project" value="UniProtKB-ARBA"/>
</dbReference>
<dbReference type="FunFam" id="3.40.50.970:FF:000004">
    <property type="entry name" value="Transketolase"/>
    <property type="match status" value="1"/>
</dbReference>
<dbReference type="AlphaFoldDB" id="A0A975RAF6"/>
<evidence type="ECO:0000256" key="10">
    <source>
        <dbReference type="ARBA" id="ARBA00023052"/>
    </source>
</evidence>
<evidence type="ECO:0000313" key="20">
    <source>
        <dbReference type="EMBL" id="QWF70214.1"/>
    </source>
</evidence>
<dbReference type="FunFam" id="3.40.50.920:FF:000003">
    <property type="entry name" value="Transketolase"/>
    <property type="match status" value="1"/>
</dbReference>
<dbReference type="SMART" id="SM00861">
    <property type="entry name" value="Transket_pyr"/>
    <property type="match status" value="1"/>
</dbReference>
<dbReference type="InterPro" id="IPR020826">
    <property type="entry name" value="Transketolase_BS"/>
</dbReference>
<dbReference type="GO" id="GO:0005829">
    <property type="term" value="C:cytosol"/>
    <property type="evidence" value="ECO:0007669"/>
    <property type="project" value="TreeGrafter"/>
</dbReference>
<comment type="cofactor">
    <cofactor evidence="18">
        <name>Mg(2+)</name>
        <dbReference type="ChEBI" id="CHEBI:18420"/>
    </cofactor>
    <cofactor evidence="18">
        <name>Ca(2+)</name>
        <dbReference type="ChEBI" id="CHEBI:29108"/>
    </cofactor>
    <cofactor evidence="18">
        <name>Mn(2+)</name>
        <dbReference type="ChEBI" id="CHEBI:29035"/>
    </cofactor>
    <cofactor evidence="18">
        <name>Co(2+)</name>
        <dbReference type="ChEBI" id="CHEBI:48828"/>
    </cofactor>
    <text evidence="18">Binds 1 Mg(2+) ion per subunit. Can also utilize other divalent metal cations, such as Ca(2+), Mn(2+) and Co(2+).</text>
</comment>
<evidence type="ECO:0000256" key="5">
    <source>
        <dbReference type="ARBA" id="ARBA00013152"/>
    </source>
</evidence>
<dbReference type="PROSITE" id="PS00802">
    <property type="entry name" value="TRANSKETOLASE_2"/>
    <property type="match status" value="1"/>
</dbReference>
<comment type="cofactor">
    <cofactor evidence="1">
        <name>Ca(2+)</name>
        <dbReference type="ChEBI" id="CHEBI:29108"/>
    </cofactor>
</comment>
<dbReference type="PANTHER" id="PTHR43522">
    <property type="entry name" value="TRANSKETOLASE"/>
    <property type="match status" value="1"/>
</dbReference>
<comment type="cofactor">
    <cofactor evidence="2">
        <name>Co(2+)</name>
        <dbReference type="ChEBI" id="CHEBI:48828"/>
    </cofactor>
</comment>
<evidence type="ECO:0000313" key="21">
    <source>
        <dbReference type="EMBL" id="QWF71283.1"/>
    </source>
</evidence>
<feature type="binding site" evidence="15">
    <location>
        <position position="156"/>
    </location>
    <ligand>
        <name>thiamine diphosphate</name>
        <dbReference type="ChEBI" id="CHEBI:58937"/>
    </ligand>
</feature>
<dbReference type="InterPro" id="IPR005475">
    <property type="entry name" value="Transketolase-like_Pyr-bd"/>
</dbReference>
<accession>A0A975RAF6</accession>
<dbReference type="KEGG" id="mpad:KEF85_01970"/>
<comment type="function">
    <text evidence="18">Catalyzes the transfer of a two-carbon ketol group from a ketose donor to an aldose acceptor, via a covalent intermediate with the cofactor thiamine pyrophosphate.</text>
</comment>
<dbReference type="NCBIfam" id="TIGR00232">
    <property type="entry name" value="tktlase_bact"/>
    <property type="match status" value="1"/>
</dbReference>
<keyword evidence="7 16" id="KW-0479">Metal-binding</keyword>
<evidence type="ECO:0000259" key="19">
    <source>
        <dbReference type="SMART" id="SM00861"/>
    </source>
</evidence>
<dbReference type="InterPro" id="IPR005478">
    <property type="entry name" value="Transketolase_bac-like"/>
</dbReference>
<feature type="binding site" evidence="14">
    <location>
        <position position="391"/>
    </location>
    <ligand>
        <name>substrate</name>
    </ligand>
</feature>
<evidence type="ECO:0000256" key="1">
    <source>
        <dbReference type="ARBA" id="ARBA00001913"/>
    </source>
</evidence>
<dbReference type="InterPro" id="IPR005474">
    <property type="entry name" value="Transketolase_N"/>
</dbReference>
<dbReference type="Proteomes" id="UP000676649">
    <property type="component" value="Chromosome"/>
</dbReference>
<feature type="binding site" evidence="15">
    <location>
        <position position="267"/>
    </location>
    <ligand>
        <name>thiamine diphosphate</name>
        <dbReference type="ChEBI" id="CHEBI:58937"/>
    </ligand>
</feature>
<dbReference type="RefSeq" id="WP_215581156.1">
    <property type="nucleotide sequence ID" value="NZ_CP073754.1"/>
</dbReference>
<feature type="active site" description="Proton donor" evidence="13">
    <location>
        <position position="418"/>
    </location>
</feature>
<dbReference type="InterPro" id="IPR049557">
    <property type="entry name" value="Transketolase_CS"/>
</dbReference>
<evidence type="ECO:0000256" key="2">
    <source>
        <dbReference type="ARBA" id="ARBA00001941"/>
    </source>
</evidence>
<dbReference type="Pfam" id="PF22613">
    <property type="entry name" value="Transketolase_C_1"/>
    <property type="match status" value="1"/>
</dbReference>
<feature type="binding site" evidence="16">
    <location>
        <position position="187"/>
    </location>
    <ligand>
        <name>Mg(2+)</name>
        <dbReference type="ChEBI" id="CHEBI:18420"/>
    </ligand>
</feature>
<keyword evidence="22" id="KW-1185">Reference proteome</keyword>
<dbReference type="CDD" id="cd07033">
    <property type="entry name" value="TPP_PYR_DXS_TK_like"/>
    <property type="match status" value="1"/>
</dbReference>
<comment type="similarity">
    <text evidence="3 18">Belongs to the transketolase family.</text>
</comment>
<dbReference type="InterPro" id="IPR055152">
    <property type="entry name" value="Transketolase-like_C_2"/>
</dbReference>
<feature type="binding site" evidence="16">
    <location>
        <position position="155"/>
    </location>
    <ligand>
        <name>Mg(2+)</name>
        <dbReference type="ChEBI" id="CHEBI:18420"/>
    </ligand>
</feature>
<keyword evidence="9 16" id="KW-0460">Magnesium</keyword>
<evidence type="ECO:0000256" key="12">
    <source>
        <dbReference type="NCBIfam" id="TIGR00232"/>
    </source>
</evidence>
<evidence type="ECO:0000313" key="22">
    <source>
        <dbReference type="Proteomes" id="UP000676649"/>
    </source>
</evidence>
<keyword evidence="6 18" id="KW-0808">Transferase</keyword>
<evidence type="ECO:0000256" key="16">
    <source>
        <dbReference type="PIRSR" id="PIRSR605478-4"/>
    </source>
</evidence>
<dbReference type="InterPro" id="IPR029061">
    <property type="entry name" value="THDP-binding"/>
</dbReference>
<feature type="binding site" evidence="15">
    <location>
        <position position="66"/>
    </location>
    <ligand>
        <name>thiamine diphosphate</name>
        <dbReference type="ChEBI" id="CHEBI:58937"/>
    </ligand>
</feature>
<evidence type="ECO:0000256" key="14">
    <source>
        <dbReference type="PIRSR" id="PIRSR605478-2"/>
    </source>
</evidence>
<evidence type="ECO:0000256" key="11">
    <source>
        <dbReference type="ARBA" id="ARBA00049473"/>
    </source>
</evidence>
<proteinExistence type="inferred from homology"/>
<organism evidence="21 22">
    <name type="scientific">Methylomonas paludis</name>
    <dbReference type="NCBI Taxonomy" id="1173101"/>
    <lineage>
        <taxon>Bacteria</taxon>
        <taxon>Pseudomonadati</taxon>
        <taxon>Pseudomonadota</taxon>
        <taxon>Gammaproteobacteria</taxon>
        <taxon>Methylococcales</taxon>
        <taxon>Methylococcaceae</taxon>
        <taxon>Methylomonas</taxon>
    </lineage>
</organism>
<dbReference type="Pfam" id="PF00456">
    <property type="entry name" value="Transketolase_N"/>
    <property type="match status" value="1"/>
</dbReference>
<feature type="binding site" evidence="14">
    <location>
        <position position="468"/>
    </location>
    <ligand>
        <name>substrate</name>
    </ligand>
</feature>
<evidence type="ECO:0000256" key="13">
    <source>
        <dbReference type="PIRSR" id="PIRSR605478-1"/>
    </source>
</evidence>
<feature type="domain" description="Transketolase-like pyrimidine-binding" evidence="19">
    <location>
        <begin position="361"/>
        <end position="532"/>
    </location>
</feature>
<feature type="binding site" evidence="15">
    <location>
        <position position="185"/>
    </location>
    <ligand>
        <name>thiamine diphosphate</name>
        <dbReference type="ChEBI" id="CHEBI:58937"/>
    </ligand>
</feature>
<dbReference type="EMBL" id="CP073754">
    <property type="protein sequence ID" value="QWF70214.1"/>
    <property type="molecule type" value="Genomic_DNA"/>
</dbReference>
<feature type="binding site" evidence="15">
    <location>
        <position position="444"/>
    </location>
    <ligand>
        <name>thiamine diphosphate</name>
        <dbReference type="ChEBI" id="CHEBI:58937"/>
    </ligand>
</feature>
<dbReference type="KEGG" id="mpad:KEF85_12795"/>